<evidence type="ECO:0008006" key="4">
    <source>
        <dbReference type="Google" id="ProtNLM"/>
    </source>
</evidence>
<dbReference type="AlphaFoldDB" id="A0A2H6CUH9"/>
<dbReference type="EMBL" id="BDEC01000059">
    <property type="protein sequence ID" value="GBD68639.1"/>
    <property type="molecule type" value="Genomic_DNA"/>
</dbReference>
<feature type="transmembrane region" description="Helical" evidence="1">
    <location>
        <begin position="231"/>
        <end position="251"/>
    </location>
</feature>
<evidence type="ECO:0000313" key="2">
    <source>
        <dbReference type="EMBL" id="GBD68639.1"/>
    </source>
</evidence>
<organism evidence="2 3">
    <name type="scientific">Tetragenococcus halophilus subsp. halophilus</name>
    <dbReference type="NCBI Taxonomy" id="1513897"/>
    <lineage>
        <taxon>Bacteria</taxon>
        <taxon>Bacillati</taxon>
        <taxon>Bacillota</taxon>
        <taxon>Bacilli</taxon>
        <taxon>Lactobacillales</taxon>
        <taxon>Enterococcaceae</taxon>
        <taxon>Tetragenococcus</taxon>
    </lineage>
</organism>
<feature type="transmembrane region" description="Helical" evidence="1">
    <location>
        <begin position="35"/>
        <end position="53"/>
    </location>
</feature>
<feature type="transmembrane region" description="Helical" evidence="1">
    <location>
        <begin position="123"/>
        <end position="143"/>
    </location>
</feature>
<feature type="transmembrane region" description="Helical" evidence="1">
    <location>
        <begin position="202"/>
        <end position="225"/>
    </location>
</feature>
<dbReference type="Pfam" id="PF10086">
    <property type="entry name" value="YhfC"/>
    <property type="match status" value="1"/>
</dbReference>
<keyword evidence="1" id="KW-1133">Transmembrane helix</keyword>
<feature type="transmembrane region" description="Helical" evidence="1">
    <location>
        <begin position="170"/>
        <end position="195"/>
    </location>
</feature>
<accession>A0A2H6CUH9</accession>
<dbReference type="RefSeq" id="WP_103103560.1">
    <property type="nucleotide sequence ID" value="NZ_BDEC01000059.1"/>
</dbReference>
<dbReference type="InterPro" id="IPR011397">
    <property type="entry name" value="YhfC"/>
</dbReference>
<reference evidence="2 3" key="1">
    <citation type="submission" date="2016-05" db="EMBL/GenBank/DDBJ databases">
        <title>Whole genome sequencing of Tetragenococcus halophilus subsp. halophilus NISL 7118.</title>
        <authorList>
            <person name="Shiwa Y."/>
            <person name="Nishimura I."/>
            <person name="Yoshikawa H."/>
            <person name="Koyama Y."/>
            <person name="Oguma T."/>
        </authorList>
    </citation>
    <scope>NUCLEOTIDE SEQUENCE [LARGE SCALE GENOMIC DNA]</scope>
    <source>
        <strain evidence="2 3">NISL 7118</strain>
    </source>
</reference>
<keyword evidence="1" id="KW-0472">Membrane</keyword>
<evidence type="ECO:0000256" key="1">
    <source>
        <dbReference type="SAM" id="Phobius"/>
    </source>
</evidence>
<proteinExistence type="predicted"/>
<sequence>MVPDSIIIVNALALFILIALFLATFFLLRRKVSIQVIPLLVGIAFFIIFSLVLEQGLHSIVLQPNAQGQITLMNTHPLFYILYGIFAAGIFEELARFIAFKLLKQGYANFGTSLAYGLGHGGIEMLILGGGSLLGNLIISILLRNPNGQLAQELPSSIIQALQNTSAGEIFYVVIERFPVLLVQICLSVLVWVAVNKTKQFWLFPLSILIHALIDLPGAMVQVGFLSNYAVLYGSLYLMTAGLIFFTMRILKNNELYPLKKGLP</sequence>
<feature type="transmembrane region" description="Helical" evidence="1">
    <location>
        <begin position="6"/>
        <end position="28"/>
    </location>
</feature>
<keyword evidence="3" id="KW-1185">Reference proteome</keyword>
<keyword evidence="1" id="KW-0812">Transmembrane</keyword>
<evidence type="ECO:0000313" key="3">
    <source>
        <dbReference type="Proteomes" id="UP000236214"/>
    </source>
</evidence>
<dbReference type="PIRSF" id="PIRSF033101">
    <property type="entry name" value="UCP033101"/>
    <property type="match status" value="1"/>
</dbReference>
<protein>
    <recommendedName>
        <fullName evidence="4">YhfC family intramembrane metalloprotease</fullName>
    </recommendedName>
</protein>
<dbReference type="Proteomes" id="UP000236214">
    <property type="component" value="Unassembled WGS sequence"/>
</dbReference>
<gene>
    <name evidence="2" type="ORF">TEHN7118_1445</name>
</gene>
<comment type="caution">
    <text evidence="2">The sequence shown here is derived from an EMBL/GenBank/DDBJ whole genome shotgun (WGS) entry which is preliminary data.</text>
</comment>
<name>A0A2H6CUH9_TETHA</name>
<feature type="transmembrane region" description="Helical" evidence="1">
    <location>
        <begin position="80"/>
        <end position="103"/>
    </location>
</feature>